<feature type="chain" id="PRO_5040957071" evidence="8">
    <location>
        <begin position="18"/>
        <end position="367"/>
    </location>
</feature>
<evidence type="ECO:0000256" key="8">
    <source>
        <dbReference type="SAM" id="SignalP"/>
    </source>
</evidence>
<reference evidence="11" key="1">
    <citation type="submission" date="2022-08" db="EMBL/GenBank/DDBJ databases">
        <title>The genomic sequence of strain Paenibacillus sp. SCIV0701.</title>
        <authorList>
            <person name="Zhao H."/>
        </authorList>
    </citation>
    <scope>NUCLEOTIDE SEQUENCE</scope>
    <source>
        <strain evidence="11">SCIV0701</strain>
    </source>
</reference>
<dbReference type="GO" id="GO:0016020">
    <property type="term" value="C:membrane"/>
    <property type="evidence" value="ECO:0007669"/>
    <property type="project" value="UniProtKB-SubCell"/>
</dbReference>
<feature type="signal peptide" evidence="8">
    <location>
        <begin position="1"/>
        <end position="17"/>
    </location>
</feature>
<dbReference type="EMBL" id="JANIPJ010000010">
    <property type="protein sequence ID" value="MCR2805229.1"/>
    <property type="molecule type" value="Genomic_DNA"/>
</dbReference>
<dbReference type="RefSeq" id="WP_257447304.1">
    <property type="nucleotide sequence ID" value="NZ_JANIPJ010000010.1"/>
</dbReference>
<dbReference type="Pfam" id="PF25198">
    <property type="entry name" value="Spore_GerAC_N"/>
    <property type="match status" value="1"/>
</dbReference>
<proteinExistence type="inferred from homology"/>
<dbReference type="InterPro" id="IPR046953">
    <property type="entry name" value="Spore_GerAC-like_C"/>
</dbReference>
<dbReference type="GO" id="GO:0009847">
    <property type="term" value="P:spore germination"/>
    <property type="evidence" value="ECO:0007669"/>
    <property type="project" value="InterPro"/>
</dbReference>
<organism evidence="11 12">
    <name type="scientific">Paenibacillus soyae</name>
    <dbReference type="NCBI Taxonomy" id="2969249"/>
    <lineage>
        <taxon>Bacteria</taxon>
        <taxon>Bacillati</taxon>
        <taxon>Bacillota</taxon>
        <taxon>Bacilli</taxon>
        <taxon>Bacillales</taxon>
        <taxon>Paenibacillaceae</taxon>
        <taxon>Paenibacillus</taxon>
    </lineage>
</organism>
<feature type="domain" description="Spore germination GerAC-like C-terminal" evidence="9">
    <location>
        <begin position="198"/>
        <end position="364"/>
    </location>
</feature>
<evidence type="ECO:0000256" key="2">
    <source>
        <dbReference type="ARBA" id="ARBA00007886"/>
    </source>
</evidence>
<evidence type="ECO:0000313" key="11">
    <source>
        <dbReference type="EMBL" id="MCR2805229.1"/>
    </source>
</evidence>
<dbReference type="Gene3D" id="3.30.300.210">
    <property type="entry name" value="Nutrient germinant receptor protein C, domain 3"/>
    <property type="match status" value="1"/>
</dbReference>
<dbReference type="InterPro" id="IPR008844">
    <property type="entry name" value="Spore_GerAC-like"/>
</dbReference>
<feature type="domain" description="Spore germination protein N-terminal" evidence="10">
    <location>
        <begin position="21"/>
        <end position="188"/>
    </location>
</feature>
<dbReference type="AlphaFoldDB" id="A0A9X2MS83"/>
<name>A0A9X2MS83_9BACL</name>
<dbReference type="NCBIfam" id="TIGR02887">
    <property type="entry name" value="spore_ger_x_C"/>
    <property type="match status" value="1"/>
</dbReference>
<evidence type="ECO:0000256" key="5">
    <source>
        <dbReference type="ARBA" id="ARBA00023136"/>
    </source>
</evidence>
<evidence type="ECO:0000256" key="6">
    <source>
        <dbReference type="ARBA" id="ARBA00023139"/>
    </source>
</evidence>
<evidence type="ECO:0000256" key="7">
    <source>
        <dbReference type="ARBA" id="ARBA00023288"/>
    </source>
</evidence>
<evidence type="ECO:0000259" key="9">
    <source>
        <dbReference type="Pfam" id="PF05504"/>
    </source>
</evidence>
<dbReference type="InterPro" id="IPR057336">
    <property type="entry name" value="GerAC_N"/>
</dbReference>
<evidence type="ECO:0000256" key="1">
    <source>
        <dbReference type="ARBA" id="ARBA00004635"/>
    </source>
</evidence>
<dbReference type="PROSITE" id="PS51257">
    <property type="entry name" value="PROKAR_LIPOPROTEIN"/>
    <property type="match status" value="1"/>
</dbReference>
<dbReference type="PANTHER" id="PTHR35789">
    <property type="entry name" value="SPORE GERMINATION PROTEIN B3"/>
    <property type="match status" value="1"/>
</dbReference>
<comment type="similarity">
    <text evidence="2">Belongs to the GerABKC lipoprotein family.</text>
</comment>
<evidence type="ECO:0000313" key="12">
    <source>
        <dbReference type="Proteomes" id="UP001141950"/>
    </source>
</evidence>
<protein>
    <submittedName>
        <fullName evidence="11">Ger(X)C family spore germination protein</fullName>
    </submittedName>
</protein>
<evidence type="ECO:0000256" key="3">
    <source>
        <dbReference type="ARBA" id="ARBA00022544"/>
    </source>
</evidence>
<keyword evidence="5" id="KW-0472">Membrane</keyword>
<dbReference type="PANTHER" id="PTHR35789:SF1">
    <property type="entry name" value="SPORE GERMINATION PROTEIN B3"/>
    <property type="match status" value="1"/>
</dbReference>
<sequence length="367" mass="40479">MRRGVFAVLILMAGLMAGCSDRTELDDSTLITITGMDLADNGKLAVTGMVLDFNEESPSQEILLSSTGKTLRENRSLLSSKIGGEFLSGKLQIVIVSKRLLKAERLLPHLDVAYRDPKISNSALIVACDCSVNKLMDTKRSSQPILTEYIRKLIETGHASEITVRSTMQHFHYMETEEGITSSISEIKPVGKELAVVGTMLLGSDGKYAAHLSKEESMLLLLLKKQFTSPASFTTSIQDENHNKANVSLDINKAKVKVKTGYEEGNFVFRIHLPVVAEVVELEGDFRVGADKNQIEALLKEKLEEACRALIAKLQMNRVDPIGYGLHARAFDYGHWKEVRSDWGKAFAEADVKVSVTVAIDSFGVME</sequence>
<dbReference type="Pfam" id="PF05504">
    <property type="entry name" value="Spore_GerAC"/>
    <property type="match status" value="1"/>
</dbReference>
<dbReference type="InterPro" id="IPR038501">
    <property type="entry name" value="Spore_GerAC_C_sf"/>
</dbReference>
<accession>A0A9X2MS83</accession>
<comment type="caution">
    <text evidence="11">The sequence shown here is derived from an EMBL/GenBank/DDBJ whole genome shotgun (WGS) entry which is preliminary data.</text>
</comment>
<keyword evidence="6" id="KW-0564">Palmitate</keyword>
<comment type="subcellular location">
    <subcellularLocation>
        <location evidence="1">Membrane</location>
        <topology evidence="1">Lipid-anchor</topology>
    </subcellularLocation>
</comment>
<evidence type="ECO:0000259" key="10">
    <source>
        <dbReference type="Pfam" id="PF25198"/>
    </source>
</evidence>
<keyword evidence="3" id="KW-0309">Germination</keyword>
<evidence type="ECO:0000256" key="4">
    <source>
        <dbReference type="ARBA" id="ARBA00022729"/>
    </source>
</evidence>
<gene>
    <name evidence="11" type="ORF">NQZ67_15185</name>
</gene>
<keyword evidence="7" id="KW-0449">Lipoprotein</keyword>
<dbReference type="Proteomes" id="UP001141950">
    <property type="component" value="Unassembled WGS sequence"/>
</dbReference>
<keyword evidence="12" id="KW-1185">Reference proteome</keyword>
<keyword evidence="4 8" id="KW-0732">Signal</keyword>